<protein>
    <recommendedName>
        <fullName evidence="2">Peptidase S33 tripeptidyl aminopeptidase-like C-terminal domain-containing protein</fullName>
    </recommendedName>
</protein>
<dbReference type="EMBL" id="SJKD01000004">
    <property type="protein sequence ID" value="TCC49168.1"/>
    <property type="molecule type" value="Genomic_DNA"/>
</dbReference>
<feature type="compositionally biased region" description="Basic and acidic residues" evidence="1">
    <location>
        <begin position="20"/>
        <end position="29"/>
    </location>
</feature>
<dbReference type="InterPro" id="IPR013595">
    <property type="entry name" value="Pept_S33_TAP-like_C"/>
</dbReference>
<feature type="domain" description="Peptidase S33 tripeptidyl aminopeptidase-like C-terminal" evidence="2">
    <location>
        <begin position="53"/>
        <end position="78"/>
    </location>
</feature>
<evidence type="ECO:0000313" key="3">
    <source>
        <dbReference type="EMBL" id="TCC49168.1"/>
    </source>
</evidence>
<reference evidence="3 4" key="1">
    <citation type="submission" date="2019-02" db="EMBL/GenBank/DDBJ databases">
        <title>Kribbella capetownensis sp. nov. and Kribbella speibonae sp. nov., isolated from soil.</title>
        <authorList>
            <person name="Curtis S.M."/>
            <person name="Norton I."/>
            <person name="Everest G.J."/>
            <person name="Meyers P.R."/>
        </authorList>
    </citation>
    <scope>NUCLEOTIDE SEQUENCE [LARGE SCALE GENOMIC DNA]</scope>
    <source>
        <strain evidence="3 4">YM53</strain>
    </source>
</reference>
<sequence>MIAGRHSDLAAPSDSGPVRIDSDGRDGSIHHKFNHDPTVAARWDSEAWPRTYDRSECVTDHVDAYLLTGSLPPKGTVCPANPNPFLPAAARTLQRTAPLVGLPPPALLHR</sequence>
<dbReference type="AlphaFoldDB" id="A0A4R0JVE8"/>
<evidence type="ECO:0000256" key="1">
    <source>
        <dbReference type="SAM" id="MobiDB-lite"/>
    </source>
</evidence>
<accession>A0A4R0JVE8</accession>
<proteinExistence type="predicted"/>
<evidence type="ECO:0000313" key="4">
    <source>
        <dbReference type="Proteomes" id="UP000293342"/>
    </source>
</evidence>
<comment type="caution">
    <text evidence="3">The sequence shown here is derived from an EMBL/GenBank/DDBJ whole genome shotgun (WGS) entry which is preliminary data.</text>
</comment>
<dbReference type="Proteomes" id="UP000293342">
    <property type="component" value="Unassembled WGS sequence"/>
</dbReference>
<organism evidence="3 4">
    <name type="scientific">Kribbella capetownensis</name>
    <dbReference type="NCBI Taxonomy" id="1572659"/>
    <lineage>
        <taxon>Bacteria</taxon>
        <taxon>Bacillati</taxon>
        <taxon>Actinomycetota</taxon>
        <taxon>Actinomycetes</taxon>
        <taxon>Propionibacteriales</taxon>
        <taxon>Kribbellaceae</taxon>
        <taxon>Kribbella</taxon>
    </lineage>
</organism>
<feature type="region of interest" description="Disordered" evidence="1">
    <location>
        <begin position="1"/>
        <end position="36"/>
    </location>
</feature>
<dbReference type="Pfam" id="PF08386">
    <property type="entry name" value="Abhydrolase_4"/>
    <property type="match status" value="1"/>
</dbReference>
<evidence type="ECO:0000259" key="2">
    <source>
        <dbReference type="Pfam" id="PF08386"/>
    </source>
</evidence>
<gene>
    <name evidence="3" type="ORF">E0H75_20495</name>
</gene>
<name>A0A4R0JVE8_9ACTN</name>
<keyword evidence="4" id="KW-1185">Reference proteome</keyword>